<keyword evidence="2" id="KW-1185">Reference proteome</keyword>
<protein>
    <submittedName>
        <fullName evidence="1">Uncharacterized protein</fullName>
    </submittedName>
</protein>
<organism evidence="1 2">
    <name type="scientific">Streptomyces kanasensis</name>
    <dbReference type="NCBI Taxonomy" id="936756"/>
    <lineage>
        <taxon>Bacteria</taxon>
        <taxon>Bacillati</taxon>
        <taxon>Actinomycetota</taxon>
        <taxon>Actinomycetes</taxon>
        <taxon>Kitasatosporales</taxon>
        <taxon>Streptomycetaceae</taxon>
        <taxon>Streptomyces</taxon>
    </lineage>
</organism>
<proteinExistence type="predicted"/>
<gene>
    <name evidence="1" type="ORF">ATE80_05220</name>
</gene>
<comment type="caution">
    <text evidence="1">The sequence shown here is derived from an EMBL/GenBank/DDBJ whole genome shotgun (WGS) entry which is preliminary data.</text>
</comment>
<evidence type="ECO:0000313" key="1">
    <source>
        <dbReference type="EMBL" id="KUH39745.1"/>
    </source>
</evidence>
<name>A0A100Y8Q2_9ACTN</name>
<dbReference type="Proteomes" id="UP000054011">
    <property type="component" value="Unassembled WGS sequence"/>
</dbReference>
<dbReference type="RefSeq" id="WP_058940937.1">
    <property type="nucleotide sequence ID" value="NZ_LNSV01000008.1"/>
</dbReference>
<dbReference type="OrthoDB" id="4191267at2"/>
<evidence type="ECO:0000313" key="2">
    <source>
        <dbReference type="Proteomes" id="UP000054011"/>
    </source>
</evidence>
<sequence>MITEADGRHRELFLRDGLEAADVVLAHREALRVLRDDIETAHIDAYSDTAWPLEAIPAYERLLSMARSEVAAGIRSENDDPMGIDIDVRDDTQFDVLLTLAPFTIHAEAWRQGRGIFSASDTGTALWIAVTAAQEARLLARLDTAGVARSVFRTRPRR</sequence>
<accession>A0A100Y8Q2</accession>
<reference evidence="1 2" key="1">
    <citation type="submission" date="2015-11" db="EMBL/GenBank/DDBJ databases">
        <title>Genome-wide analysis reveals the secondary metabolome in Streptomyces kanasensis ZX01.</title>
        <authorList>
            <person name="Zhang G."/>
            <person name="Han L."/>
            <person name="Feng J."/>
            <person name="Zhang X."/>
        </authorList>
    </citation>
    <scope>NUCLEOTIDE SEQUENCE [LARGE SCALE GENOMIC DNA]</scope>
    <source>
        <strain evidence="1 2">ZX01</strain>
    </source>
</reference>
<dbReference type="EMBL" id="LNSV01000008">
    <property type="protein sequence ID" value="KUH39745.1"/>
    <property type="molecule type" value="Genomic_DNA"/>
</dbReference>
<dbReference type="AlphaFoldDB" id="A0A100Y8Q2"/>